<dbReference type="Proteomes" id="UP000199727">
    <property type="component" value="Unassembled WGS sequence"/>
</dbReference>
<gene>
    <name evidence="1" type="ORF">C361_02660</name>
</gene>
<organism evidence="1 2">
    <name type="scientific">Cryptococcus neoformans Tu259-1</name>
    <dbReference type="NCBI Taxonomy" id="1230072"/>
    <lineage>
        <taxon>Eukaryota</taxon>
        <taxon>Fungi</taxon>
        <taxon>Dikarya</taxon>
        <taxon>Basidiomycota</taxon>
        <taxon>Agaricomycotina</taxon>
        <taxon>Tremellomycetes</taxon>
        <taxon>Tremellales</taxon>
        <taxon>Cryptococcaceae</taxon>
        <taxon>Cryptococcus</taxon>
        <taxon>Cryptococcus neoformans species complex</taxon>
    </lineage>
</organism>
<evidence type="ECO:0000313" key="1">
    <source>
        <dbReference type="EMBL" id="OXG24111.1"/>
    </source>
</evidence>
<dbReference type="EMBL" id="AMKT01000034">
    <property type="protein sequence ID" value="OXG24111.1"/>
    <property type="molecule type" value="Genomic_DNA"/>
</dbReference>
<name>A0A854QN19_CRYNE</name>
<proteinExistence type="predicted"/>
<protein>
    <submittedName>
        <fullName evidence="1">Uncharacterized protein</fullName>
    </submittedName>
</protein>
<reference evidence="1 2" key="1">
    <citation type="submission" date="2017-06" db="EMBL/GenBank/DDBJ databases">
        <title>Global population genomics of the pathogenic fungus Cryptococcus neoformans var. grubii.</title>
        <authorList>
            <person name="Cuomo C."/>
            <person name="Litvintseva A."/>
            <person name="Chen Y."/>
            <person name="Young S."/>
            <person name="Zeng Q."/>
            <person name="Chapman S."/>
            <person name="Gujja S."/>
            <person name="Saif S."/>
            <person name="Birren B."/>
        </authorList>
    </citation>
    <scope>NUCLEOTIDE SEQUENCE [LARGE SCALE GENOMIC DNA]</scope>
    <source>
        <strain evidence="1 2">Tu259-1</strain>
    </source>
</reference>
<comment type="caution">
    <text evidence="1">The sequence shown here is derived from an EMBL/GenBank/DDBJ whole genome shotgun (WGS) entry which is preliminary data.</text>
</comment>
<sequence>MSFTPGHPANATYPSPLCYVPFDINQLYSVPNVVAINSLSEFPTLDAWRDGHCLREGRLWRLHLEGRII</sequence>
<evidence type="ECO:0000313" key="2">
    <source>
        <dbReference type="Proteomes" id="UP000199727"/>
    </source>
</evidence>
<accession>A0A854QN19</accession>
<dbReference type="AlphaFoldDB" id="A0A854QN19"/>